<sequence length="136" mass="14527">MQPRISMITLGVADLERAVRFYAEGLGWERMDSPPEVAFFPLNGTWLGLYGREALAADAGVSAEGHGFTGVALAHNVGSEGEVDAVLAQAEAAGARLVKPGQRVFWGGYSGYFADPDGHLWEVAYNPYVWIGPGAE</sequence>
<dbReference type="KEGG" id="hbe:BEI_2316"/>
<evidence type="ECO:0000259" key="1">
    <source>
        <dbReference type="PROSITE" id="PS51819"/>
    </source>
</evidence>
<proteinExistence type="predicted"/>
<dbReference type="InterPro" id="IPR029068">
    <property type="entry name" value="Glyas_Bleomycin-R_OHBP_Dase"/>
</dbReference>
<dbReference type="AlphaFoldDB" id="A0A291P8Q9"/>
<gene>
    <name evidence="2" type="ORF">BEI_2316</name>
</gene>
<dbReference type="PROSITE" id="PS51819">
    <property type="entry name" value="VOC"/>
    <property type="match status" value="1"/>
</dbReference>
<keyword evidence="2" id="KW-0456">Lyase</keyword>
<reference evidence="2 3" key="1">
    <citation type="journal article" date="2017" name="Sci. Rep.">
        <title>Revealing the Saline Adaptation Strategies of the Halophilic Bacterium Halomonas beimenensis through High-throughput Omics and Transposon Mutagenesis Approaches.</title>
        <authorList>
            <person name="Chen Y.H."/>
            <person name="Lin S.S."/>
            <person name="Shyu Y.T."/>
        </authorList>
    </citation>
    <scope>NUCLEOTIDE SEQUENCE [LARGE SCALE GENOMIC DNA]</scope>
    <source>
        <strain evidence="2 3">NTU-111</strain>
    </source>
</reference>
<dbReference type="RefSeq" id="WP_097789660.1">
    <property type="nucleotide sequence ID" value="NZ_BAAADT010000004.1"/>
</dbReference>
<dbReference type="EMBL" id="CP021435">
    <property type="protein sequence ID" value="ATJ83303.1"/>
    <property type="molecule type" value="Genomic_DNA"/>
</dbReference>
<dbReference type="CDD" id="cd07251">
    <property type="entry name" value="VOC_like"/>
    <property type="match status" value="1"/>
</dbReference>
<dbReference type="InterPro" id="IPR037523">
    <property type="entry name" value="VOC_core"/>
</dbReference>
<dbReference type="Proteomes" id="UP000219993">
    <property type="component" value="Chromosome"/>
</dbReference>
<evidence type="ECO:0000313" key="3">
    <source>
        <dbReference type="Proteomes" id="UP000219993"/>
    </source>
</evidence>
<dbReference type="GO" id="GO:0016829">
    <property type="term" value="F:lyase activity"/>
    <property type="evidence" value="ECO:0007669"/>
    <property type="project" value="UniProtKB-KW"/>
</dbReference>
<dbReference type="Gene3D" id="3.10.180.10">
    <property type="entry name" value="2,3-Dihydroxybiphenyl 1,2-Dioxygenase, domain 1"/>
    <property type="match status" value="1"/>
</dbReference>
<dbReference type="InterPro" id="IPR004360">
    <property type="entry name" value="Glyas_Fos-R_dOase_dom"/>
</dbReference>
<name>A0A291P8Q9_9GAMM</name>
<dbReference type="SUPFAM" id="SSF54593">
    <property type="entry name" value="Glyoxalase/Bleomycin resistance protein/Dihydroxybiphenyl dioxygenase"/>
    <property type="match status" value="1"/>
</dbReference>
<dbReference type="PANTHER" id="PTHR36503:SF1">
    <property type="entry name" value="BLR2520 PROTEIN"/>
    <property type="match status" value="1"/>
</dbReference>
<feature type="domain" description="VOC" evidence="1">
    <location>
        <begin position="4"/>
        <end position="126"/>
    </location>
</feature>
<protein>
    <submittedName>
        <fullName evidence="2">Lactoylglutathione lyase-related lyase</fullName>
    </submittedName>
</protein>
<keyword evidence="3" id="KW-1185">Reference proteome</keyword>
<evidence type="ECO:0000313" key="2">
    <source>
        <dbReference type="EMBL" id="ATJ83303.1"/>
    </source>
</evidence>
<accession>A0A291P8Q9</accession>
<dbReference type="OrthoDB" id="4265398at2"/>
<dbReference type="Pfam" id="PF00903">
    <property type="entry name" value="Glyoxalase"/>
    <property type="match status" value="1"/>
</dbReference>
<dbReference type="PANTHER" id="PTHR36503">
    <property type="entry name" value="BLR2520 PROTEIN"/>
    <property type="match status" value="1"/>
</dbReference>
<organism evidence="2 3">
    <name type="scientific">Halomonas beimenensis</name>
    <dbReference type="NCBI Taxonomy" id="475662"/>
    <lineage>
        <taxon>Bacteria</taxon>
        <taxon>Pseudomonadati</taxon>
        <taxon>Pseudomonadota</taxon>
        <taxon>Gammaproteobacteria</taxon>
        <taxon>Oceanospirillales</taxon>
        <taxon>Halomonadaceae</taxon>
        <taxon>Halomonas</taxon>
    </lineage>
</organism>